<reference evidence="3 4" key="1">
    <citation type="submission" date="2024-03" db="EMBL/GenBank/DDBJ databases">
        <title>Novel species of the genus Variovorax.</title>
        <authorList>
            <person name="Liu Q."/>
            <person name="Xin Y.-H."/>
        </authorList>
    </citation>
    <scope>NUCLEOTIDE SEQUENCE [LARGE SCALE GENOMIC DNA]</scope>
    <source>
        <strain evidence="3 4">KACC 18900</strain>
    </source>
</reference>
<keyword evidence="1" id="KW-0804">Transcription</keyword>
<dbReference type="CDD" id="cd00719">
    <property type="entry name" value="GIY-YIG_SF"/>
    <property type="match status" value="1"/>
</dbReference>
<evidence type="ECO:0000256" key="1">
    <source>
        <dbReference type="ARBA" id="ARBA00023163"/>
    </source>
</evidence>
<evidence type="ECO:0000313" key="3">
    <source>
        <dbReference type="EMBL" id="MEJ8852126.1"/>
    </source>
</evidence>
<dbReference type="PROSITE" id="PS51913">
    <property type="entry name" value="HTH_HARE"/>
    <property type="match status" value="1"/>
</dbReference>
<proteinExistence type="predicted"/>
<protein>
    <submittedName>
        <fullName evidence="3">HTH domain-containing protein</fullName>
    </submittedName>
</protein>
<evidence type="ECO:0000313" key="4">
    <source>
        <dbReference type="Proteomes" id="UP001385892"/>
    </source>
</evidence>
<sequence>MAMSWREAIAKVLDEADGPLHYSQISEQVLSRDYYKTDGATPAATVNAQISSSIKHEGERSPFLRVGKGVFTLRSKPAKTVHLPTATALVEDIPAESEIDDADSIIRSFGMYWQRDLVVWKGDPKIYGQQQASAKSVDFGRQKGIYILYDHHTVVYGGRSIDRPLGKRLLEHTVDRLGGRWNRFSWFGLLDVTNEGNLREVPLRASLAALVATLEALLIEALEPPQNRKRGDDFSAIEYLQDIDPVLKEREIQNTLRAVEQRLRDGL</sequence>
<accession>A0ABU8WX67</accession>
<name>A0ABU8WX67_9BURK</name>
<dbReference type="InterPro" id="IPR007759">
    <property type="entry name" value="Asxl_HARE-HTH"/>
</dbReference>
<comment type="caution">
    <text evidence="3">The sequence shown here is derived from an EMBL/GenBank/DDBJ whole genome shotgun (WGS) entry which is preliminary data.</text>
</comment>
<organism evidence="3 4">
    <name type="scientific">Variovorax rhizosphaerae</name>
    <dbReference type="NCBI Taxonomy" id="1836200"/>
    <lineage>
        <taxon>Bacteria</taxon>
        <taxon>Pseudomonadati</taxon>
        <taxon>Pseudomonadota</taxon>
        <taxon>Betaproteobacteria</taxon>
        <taxon>Burkholderiales</taxon>
        <taxon>Comamonadaceae</taxon>
        <taxon>Variovorax</taxon>
    </lineage>
</organism>
<gene>
    <name evidence="3" type="ORF">WKW82_36230</name>
</gene>
<dbReference type="Pfam" id="PF05066">
    <property type="entry name" value="HARE-HTH"/>
    <property type="match status" value="1"/>
</dbReference>
<dbReference type="Proteomes" id="UP001385892">
    <property type="component" value="Unassembled WGS sequence"/>
</dbReference>
<evidence type="ECO:0000259" key="2">
    <source>
        <dbReference type="PROSITE" id="PS51913"/>
    </source>
</evidence>
<dbReference type="RefSeq" id="WP_340348006.1">
    <property type="nucleotide sequence ID" value="NZ_JBBKZT010000031.1"/>
</dbReference>
<keyword evidence="4" id="KW-1185">Reference proteome</keyword>
<feature type="domain" description="HTH HARE-type" evidence="2">
    <location>
        <begin position="3"/>
        <end position="76"/>
    </location>
</feature>
<dbReference type="EMBL" id="JBBKZT010000031">
    <property type="protein sequence ID" value="MEJ8852126.1"/>
    <property type="molecule type" value="Genomic_DNA"/>
</dbReference>